<evidence type="ECO:0000313" key="2">
    <source>
        <dbReference type="WBParaSite" id="jg17255"/>
    </source>
</evidence>
<dbReference type="Proteomes" id="UP000887574">
    <property type="component" value="Unplaced"/>
</dbReference>
<reference evidence="2" key="1">
    <citation type="submission" date="2022-11" db="UniProtKB">
        <authorList>
            <consortium name="WormBaseParasite"/>
        </authorList>
    </citation>
    <scope>IDENTIFICATION</scope>
</reference>
<evidence type="ECO:0000313" key="1">
    <source>
        <dbReference type="Proteomes" id="UP000887574"/>
    </source>
</evidence>
<keyword evidence="1" id="KW-1185">Reference proteome</keyword>
<proteinExistence type="predicted"/>
<name>A0A915D8I1_9BILA</name>
<protein>
    <submittedName>
        <fullName evidence="2">Uncharacterized protein</fullName>
    </submittedName>
</protein>
<dbReference type="WBParaSite" id="jg17255">
    <property type="protein sequence ID" value="jg17255"/>
    <property type="gene ID" value="jg17255"/>
</dbReference>
<accession>A0A915D8I1</accession>
<dbReference type="AlphaFoldDB" id="A0A915D8I1"/>
<sequence length="84" mass="9840">MFHLLQAYFLQIKWSKFLFHLVLTARIPTVRLIKPKTLTEPGVVTAKMHILVIMELLLVMVYIMERLLLTELPLVTVKVLILQQ</sequence>
<organism evidence="1 2">
    <name type="scientific">Ditylenchus dipsaci</name>
    <dbReference type="NCBI Taxonomy" id="166011"/>
    <lineage>
        <taxon>Eukaryota</taxon>
        <taxon>Metazoa</taxon>
        <taxon>Ecdysozoa</taxon>
        <taxon>Nematoda</taxon>
        <taxon>Chromadorea</taxon>
        <taxon>Rhabditida</taxon>
        <taxon>Tylenchina</taxon>
        <taxon>Tylenchomorpha</taxon>
        <taxon>Sphaerularioidea</taxon>
        <taxon>Anguinidae</taxon>
        <taxon>Anguininae</taxon>
        <taxon>Ditylenchus</taxon>
    </lineage>
</organism>